<evidence type="ECO:0000256" key="4">
    <source>
        <dbReference type="ARBA" id="ARBA00022827"/>
    </source>
</evidence>
<dbReference type="InterPro" id="IPR000172">
    <property type="entry name" value="GMC_OxRdtase_N"/>
</dbReference>
<dbReference type="Gene3D" id="3.50.50.60">
    <property type="entry name" value="FAD/NAD(P)-binding domain"/>
    <property type="match status" value="1"/>
</dbReference>
<dbReference type="PROSITE" id="PS00624">
    <property type="entry name" value="GMC_OXRED_2"/>
    <property type="match status" value="1"/>
</dbReference>
<name>A0A081CC73_PSEA2</name>
<comment type="similarity">
    <text evidence="2">Belongs to the GMC oxidoreductase family.</text>
</comment>
<feature type="active site" description="Proton donor" evidence="5">
    <location>
        <position position="515"/>
    </location>
</feature>
<dbReference type="HOGENOM" id="CLU_002865_6_0_1"/>
<feature type="binding site" evidence="6">
    <location>
        <begin position="17"/>
        <end position="18"/>
    </location>
    <ligand>
        <name>FAD</name>
        <dbReference type="ChEBI" id="CHEBI:57692"/>
    </ligand>
</feature>
<dbReference type="GeneID" id="26303475"/>
<dbReference type="SUPFAM" id="SSF54373">
    <property type="entry name" value="FAD-linked reductases, C-terminal domain"/>
    <property type="match status" value="1"/>
</dbReference>
<keyword evidence="4 6" id="KW-0274">FAD</keyword>
<dbReference type="Proteomes" id="UP000053758">
    <property type="component" value="Unassembled WGS sequence"/>
</dbReference>
<evidence type="ECO:0000256" key="3">
    <source>
        <dbReference type="ARBA" id="ARBA00022630"/>
    </source>
</evidence>
<accession>A0A081CC73</accession>
<evidence type="ECO:0000256" key="5">
    <source>
        <dbReference type="PIRSR" id="PIRSR000137-1"/>
    </source>
</evidence>
<dbReference type="EMBL" id="DF830072">
    <property type="protein sequence ID" value="GAK64269.1"/>
    <property type="molecule type" value="Genomic_DNA"/>
</dbReference>
<evidence type="ECO:0000256" key="6">
    <source>
        <dbReference type="PIRSR" id="PIRSR000137-2"/>
    </source>
</evidence>
<dbReference type="Pfam" id="PF05199">
    <property type="entry name" value="GMC_oxred_C"/>
    <property type="match status" value="1"/>
</dbReference>
<comment type="cofactor">
    <cofactor evidence="1 6">
        <name>FAD</name>
        <dbReference type="ChEBI" id="CHEBI:57692"/>
    </cofactor>
</comment>
<evidence type="ECO:0000313" key="7">
    <source>
        <dbReference type="EMBL" id="GAK64269.1"/>
    </source>
</evidence>
<dbReference type="PIRSF" id="PIRSF000137">
    <property type="entry name" value="Alcohol_oxidase"/>
    <property type="match status" value="1"/>
</dbReference>
<evidence type="ECO:0000256" key="1">
    <source>
        <dbReference type="ARBA" id="ARBA00001974"/>
    </source>
</evidence>
<organism evidence="7 8">
    <name type="scientific">Pseudozyma antarctica</name>
    <name type="common">Yeast</name>
    <name type="synonym">Candida antarctica</name>
    <dbReference type="NCBI Taxonomy" id="84753"/>
    <lineage>
        <taxon>Eukaryota</taxon>
        <taxon>Fungi</taxon>
        <taxon>Dikarya</taxon>
        <taxon>Basidiomycota</taxon>
        <taxon>Ustilaginomycotina</taxon>
        <taxon>Ustilaginomycetes</taxon>
        <taxon>Ustilaginales</taxon>
        <taxon>Ustilaginaceae</taxon>
        <taxon>Moesziomyces</taxon>
    </lineage>
</organism>
<dbReference type="SUPFAM" id="SSF51905">
    <property type="entry name" value="FAD/NAD(P)-binding domain"/>
    <property type="match status" value="1"/>
</dbReference>
<dbReference type="Pfam" id="PF00732">
    <property type="entry name" value="GMC_oxred_N"/>
    <property type="match status" value="1"/>
</dbReference>
<proteinExistence type="inferred from homology"/>
<gene>
    <name evidence="7" type="ORF">PAN0_005d2481</name>
</gene>
<dbReference type="AlphaFoldDB" id="A0A081CC73"/>
<dbReference type="Gene3D" id="3.30.560.10">
    <property type="entry name" value="Glucose Oxidase, domain 3"/>
    <property type="match status" value="1"/>
</dbReference>
<feature type="active site" description="Proton acceptor" evidence="5">
    <location>
        <position position="565"/>
    </location>
</feature>
<dbReference type="RefSeq" id="XP_014657209.1">
    <property type="nucleotide sequence ID" value="XM_014801723.1"/>
</dbReference>
<evidence type="ECO:0000256" key="2">
    <source>
        <dbReference type="ARBA" id="ARBA00010790"/>
    </source>
</evidence>
<dbReference type="OrthoDB" id="269227at2759"/>
<keyword evidence="8" id="KW-1185">Reference proteome</keyword>
<dbReference type="PANTHER" id="PTHR11552">
    <property type="entry name" value="GLUCOSE-METHANOL-CHOLINE GMC OXIDOREDUCTASE"/>
    <property type="match status" value="1"/>
</dbReference>
<protein>
    <submittedName>
        <fullName evidence="7">Glucose-methanol-choline oxidoreductase</fullName>
    </submittedName>
</protein>
<dbReference type="InterPro" id="IPR012132">
    <property type="entry name" value="GMC_OxRdtase"/>
</dbReference>
<evidence type="ECO:0000313" key="8">
    <source>
        <dbReference type="Proteomes" id="UP000053758"/>
    </source>
</evidence>
<dbReference type="PANTHER" id="PTHR11552:SF147">
    <property type="entry name" value="CHOLINE DEHYDROGENASE, MITOCHONDRIAL"/>
    <property type="match status" value="1"/>
</dbReference>
<dbReference type="InterPro" id="IPR007867">
    <property type="entry name" value="GMC_OxRtase_C"/>
</dbReference>
<reference evidence="8" key="1">
    <citation type="journal article" date="2014" name="Genome Announc.">
        <title>Draft Genome Sequence of the Yeast Pseudozyma antarctica Type Strain JCM10317, a Producer of the Glycolipid Biosurfactants, Mannosylerythritol Lipids.</title>
        <authorList>
            <person name="Saika A."/>
            <person name="Koike H."/>
            <person name="Hori T."/>
            <person name="Fukuoka T."/>
            <person name="Sato S."/>
            <person name="Habe H."/>
            <person name="Kitamoto D."/>
            <person name="Morita T."/>
        </authorList>
    </citation>
    <scope>NUCLEOTIDE SEQUENCE [LARGE SCALE GENOMIC DNA]</scope>
    <source>
        <strain evidence="8">JCM 10317</strain>
    </source>
</reference>
<dbReference type="GO" id="GO:0016614">
    <property type="term" value="F:oxidoreductase activity, acting on CH-OH group of donors"/>
    <property type="evidence" value="ECO:0007669"/>
    <property type="project" value="InterPro"/>
</dbReference>
<dbReference type="InterPro" id="IPR036188">
    <property type="entry name" value="FAD/NAD-bd_sf"/>
</dbReference>
<sequence length="612" mass="66785">MAAAPETFDYIVVGGGTSGPVAARRLAEYLPHSQILLLEAGPRHENILASTMAMGWEGIHHSRWDWKYTSQPLRHANHRQIHLPRGRFLGGSSGANGTLMIRGVRNDYDRFAAMGNDGWGWDDVLPFFKESETFHPDPEQLPFDPAVHGDRGSLHTSFHPLAPISQRIVDSFLETGLEWKPNMFYNGDNQGVGHVPRTVYNGTRTSGADFVSGPNLPSNLTVRCNVQATRIILTDGVDGAKVATGVEARDDETGAPLLFHANAEIIVSCGAYNTPQLLMLSGIGPKHQLDRFNIRVQHDAPAVGENLQDHIITFNFFNVSQPQLTNDHLVFDEGALATAMGSYMTDKSGLMGRFPFGAFVFRRFDTELEASYPEWVEAKRQAGGKDPVGAENGMPHVEYFYSELYGGGPQHVHQPSPGESAFALITLLFNPQARGTVQLQSRNALFPPAIDHAYLSSPLDLAVLAEANRFGADTILNGTATKDVVSGPWPVSRTLPRTQDEWKEYVRQQAGTCYHASGTCAMGPSAEPSRVLPKGAVVDPRLRVYGVAKLRVADVSILPLVNTGHTQAPAYMIGEKLAYMVAQDAGATETLPERLRSAARNKHDDAATPAHL</sequence>
<keyword evidence="3" id="KW-0285">Flavoprotein</keyword>
<dbReference type="GO" id="GO:0050660">
    <property type="term" value="F:flavin adenine dinucleotide binding"/>
    <property type="evidence" value="ECO:0007669"/>
    <property type="project" value="InterPro"/>
</dbReference>